<gene>
    <name evidence="2" type="ordered locus">Bathy10g03240</name>
</gene>
<dbReference type="CDD" id="cd00293">
    <property type="entry name" value="USP-like"/>
    <property type="match status" value="1"/>
</dbReference>
<sequence length="179" mass="20576">MTTRLKCVDCKLVDCECKDKCFDSLVERKFLIPISEADDERSHGTLLFKWFLPLVKVKENDEIRLVHVSMNKKESVSEEDYVYDVIVPIVNFHGVKRIKLLVEQTEGTEEGEIAKKICEAAKDCDMIVMSASQQRGRSNKHIGRVSEAVVHNATTPLLLWRDTEGMREEGMNDRSFREV</sequence>
<evidence type="ECO:0000259" key="1">
    <source>
        <dbReference type="Pfam" id="PF00582"/>
    </source>
</evidence>
<name>K8F8Y9_9CHLO</name>
<dbReference type="InterPro" id="IPR006016">
    <property type="entry name" value="UspA"/>
</dbReference>
<dbReference type="Gene3D" id="3.40.50.12370">
    <property type="match status" value="1"/>
</dbReference>
<dbReference type="Proteomes" id="UP000198341">
    <property type="component" value="Chromosome 10"/>
</dbReference>
<keyword evidence="3" id="KW-1185">Reference proteome</keyword>
<dbReference type="KEGG" id="bpg:Bathy10g03240"/>
<reference evidence="2 3" key="1">
    <citation type="submission" date="2011-10" db="EMBL/GenBank/DDBJ databases">
        <authorList>
            <person name="Genoscope - CEA"/>
        </authorList>
    </citation>
    <scope>NUCLEOTIDE SEQUENCE [LARGE SCALE GENOMIC DNA]</scope>
    <source>
        <strain evidence="2 3">RCC 1105</strain>
    </source>
</reference>
<dbReference type="Pfam" id="PF00582">
    <property type="entry name" value="Usp"/>
    <property type="match status" value="1"/>
</dbReference>
<protein>
    <recommendedName>
        <fullName evidence="1">UspA domain-containing protein</fullName>
    </recommendedName>
</protein>
<accession>K8F8Y9</accession>
<dbReference type="AlphaFoldDB" id="K8F8Y9"/>
<organism evidence="2 3">
    <name type="scientific">Bathycoccus prasinos</name>
    <dbReference type="NCBI Taxonomy" id="41875"/>
    <lineage>
        <taxon>Eukaryota</taxon>
        <taxon>Viridiplantae</taxon>
        <taxon>Chlorophyta</taxon>
        <taxon>Mamiellophyceae</taxon>
        <taxon>Mamiellales</taxon>
        <taxon>Bathycoccaceae</taxon>
        <taxon>Bathycoccus</taxon>
    </lineage>
</organism>
<dbReference type="EMBL" id="FO082269">
    <property type="protein sequence ID" value="CCO18068.1"/>
    <property type="molecule type" value="Genomic_DNA"/>
</dbReference>
<feature type="domain" description="UspA" evidence="1">
    <location>
        <begin position="45"/>
        <end position="159"/>
    </location>
</feature>
<dbReference type="RefSeq" id="XP_007510535.1">
    <property type="nucleotide sequence ID" value="XM_007510473.1"/>
</dbReference>
<evidence type="ECO:0000313" key="2">
    <source>
        <dbReference type="EMBL" id="CCO18068.1"/>
    </source>
</evidence>
<evidence type="ECO:0000313" key="3">
    <source>
        <dbReference type="Proteomes" id="UP000198341"/>
    </source>
</evidence>
<proteinExistence type="predicted"/>
<dbReference type="SUPFAM" id="SSF52402">
    <property type="entry name" value="Adenine nucleotide alpha hydrolases-like"/>
    <property type="match status" value="1"/>
</dbReference>
<dbReference type="GeneID" id="19013399"/>